<evidence type="ECO:0000256" key="1">
    <source>
        <dbReference type="SAM" id="MobiDB-lite"/>
    </source>
</evidence>
<comment type="caution">
    <text evidence="2">The sequence shown here is derived from an EMBL/GenBank/DDBJ whole genome shotgun (WGS) entry which is preliminary data.</text>
</comment>
<dbReference type="AlphaFoldDB" id="A0AAV9Q667"/>
<organism evidence="2 3">
    <name type="scientific">Vermiconidia calcicola</name>
    <dbReference type="NCBI Taxonomy" id="1690605"/>
    <lineage>
        <taxon>Eukaryota</taxon>
        <taxon>Fungi</taxon>
        <taxon>Dikarya</taxon>
        <taxon>Ascomycota</taxon>
        <taxon>Pezizomycotina</taxon>
        <taxon>Dothideomycetes</taxon>
        <taxon>Dothideomycetidae</taxon>
        <taxon>Mycosphaerellales</taxon>
        <taxon>Extremaceae</taxon>
        <taxon>Vermiconidia</taxon>
    </lineage>
</organism>
<evidence type="ECO:0000313" key="3">
    <source>
        <dbReference type="Proteomes" id="UP001345827"/>
    </source>
</evidence>
<feature type="region of interest" description="Disordered" evidence="1">
    <location>
        <begin position="152"/>
        <end position="214"/>
    </location>
</feature>
<protein>
    <submittedName>
        <fullName evidence="2">Uncharacterized protein</fullName>
    </submittedName>
</protein>
<feature type="compositionally biased region" description="Basic and acidic residues" evidence="1">
    <location>
        <begin position="36"/>
        <end position="54"/>
    </location>
</feature>
<reference evidence="2 3" key="1">
    <citation type="submission" date="2023-06" db="EMBL/GenBank/DDBJ databases">
        <title>Black Yeasts Isolated from many extreme environments.</title>
        <authorList>
            <person name="Coleine C."/>
            <person name="Stajich J.E."/>
            <person name="Selbmann L."/>
        </authorList>
    </citation>
    <scope>NUCLEOTIDE SEQUENCE [LARGE SCALE GENOMIC DNA]</scope>
    <source>
        <strain evidence="2 3">CCFEE 5887</strain>
    </source>
</reference>
<proteinExistence type="predicted"/>
<feature type="region of interest" description="Disordered" evidence="1">
    <location>
        <begin position="1"/>
        <end position="23"/>
    </location>
</feature>
<sequence length="214" mass="25448">MSDKYSDRYGYDYDDKYRDRHGDDLYEDRRRDDYYDRGRDTYESSRRSSRREYEDVPGLPRVRVDRHVSGVNDLMSGGLDYGSSRLQDRSHLYEGMDKEFSTKAMIGKWYDSELYPRESAPYSSHAKAEKLRISAYDDDEEVGRDVWKKRDETRQKASLDNYNSSKDLRRNGIDSRDWYYPSSSSRHSKVSFPGDAHYVTESSVERTKSKYPRY</sequence>
<accession>A0AAV9Q667</accession>
<name>A0AAV9Q667_9PEZI</name>
<keyword evidence="3" id="KW-1185">Reference proteome</keyword>
<dbReference type="Proteomes" id="UP001345827">
    <property type="component" value="Unassembled WGS sequence"/>
</dbReference>
<feature type="compositionally biased region" description="Basic and acidic residues" evidence="1">
    <location>
        <begin position="166"/>
        <end position="177"/>
    </location>
</feature>
<evidence type="ECO:0000313" key="2">
    <source>
        <dbReference type="EMBL" id="KAK5536685.1"/>
    </source>
</evidence>
<gene>
    <name evidence="2" type="ORF">LTR25_005359</name>
</gene>
<feature type="region of interest" description="Disordered" evidence="1">
    <location>
        <begin position="36"/>
        <end position="60"/>
    </location>
</feature>
<dbReference type="EMBL" id="JAXLQG010000008">
    <property type="protein sequence ID" value="KAK5536685.1"/>
    <property type="molecule type" value="Genomic_DNA"/>
</dbReference>